<organism evidence="2 3">
    <name type="scientific">Candidatus Saccharicenans subterraneus</name>
    <dbReference type="NCBI Taxonomy" id="2508984"/>
    <lineage>
        <taxon>Bacteria</taxon>
        <taxon>Candidatus Aminicenantota</taxon>
        <taxon>Candidatus Aminicenantia</taxon>
        <taxon>Candidatus Aminicenantales</taxon>
        <taxon>Candidatus Saccharicenantaceae</taxon>
        <taxon>Candidatus Saccharicenans</taxon>
    </lineage>
</organism>
<protein>
    <submittedName>
        <fullName evidence="2">Phosphoglycerate mutase</fullName>
    </submittedName>
</protein>
<dbReference type="CDD" id="cd07067">
    <property type="entry name" value="HP_PGM_like"/>
    <property type="match status" value="1"/>
</dbReference>
<accession>A0A3E2BR46</accession>
<feature type="binding site" evidence="1">
    <location>
        <begin position="8"/>
        <end position="15"/>
    </location>
    <ligand>
        <name>substrate</name>
    </ligand>
</feature>
<dbReference type="InterPro" id="IPR029033">
    <property type="entry name" value="His_PPase_superfam"/>
</dbReference>
<evidence type="ECO:0000313" key="3">
    <source>
        <dbReference type="Proteomes" id="UP000257323"/>
    </source>
</evidence>
<dbReference type="GO" id="GO:0016791">
    <property type="term" value="F:phosphatase activity"/>
    <property type="evidence" value="ECO:0007669"/>
    <property type="project" value="TreeGrafter"/>
</dbReference>
<dbReference type="PROSITE" id="PS00175">
    <property type="entry name" value="PG_MUTASE"/>
    <property type="match status" value="1"/>
</dbReference>
<dbReference type="InterPro" id="IPR013078">
    <property type="entry name" value="His_Pase_superF_clade-1"/>
</dbReference>
<evidence type="ECO:0000313" key="2">
    <source>
        <dbReference type="EMBL" id="RFT17112.1"/>
    </source>
</evidence>
<feature type="binding site" evidence="1">
    <location>
        <position position="59"/>
    </location>
    <ligand>
        <name>substrate</name>
    </ligand>
</feature>
<sequence length="204" mass="23015">MTRIILVRHGETEWNRVERFRGSADIPLNETGLKQAELLARRLAASWKPKAVYSSPLSRSVRTGEAIAARFNLNVRIHPGLSDIDYGQWQGLTPEEVRARWPELYQRWLSDPSGLHFPGGESLDERQRIGVAAIGEIVATHPGETVVAVGHTVINRLIIMGLLGLDGSYFWRLRQDNCALNVFEYRDGRFVAVTLNETGHLLNY</sequence>
<dbReference type="GO" id="GO:0005737">
    <property type="term" value="C:cytoplasm"/>
    <property type="evidence" value="ECO:0007669"/>
    <property type="project" value="TreeGrafter"/>
</dbReference>
<evidence type="ECO:0000256" key="1">
    <source>
        <dbReference type="PIRSR" id="PIRSR613078-2"/>
    </source>
</evidence>
<reference evidence="2 3" key="1">
    <citation type="submission" date="2018-08" db="EMBL/GenBank/DDBJ databases">
        <title>Genome analysis of the thermophilic bacterium of the candidate phylum Aminicenantes from deep subsurface aquifer revealed its physiology and ecological role.</title>
        <authorList>
            <person name="Kadnikov V.V."/>
            <person name="Mardanov A.V."/>
            <person name="Beletsky A.V."/>
            <person name="Karnachuk O.V."/>
            <person name="Ravin N.V."/>
        </authorList>
    </citation>
    <scope>NUCLEOTIDE SEQUENCE [LARGE SCALE GENOMIC DNA]</scope>
    <source>
        <strain evidence="2">BY38</strain>
    </source>
</reference>
<dbReference type="Gene3D" id="3.40.50.1240">
    <property type="entry name" value="Phosphoglycerate mutase-like"/>
    <property type="match status" value="1"/>
</dbReference>
<dbReference type="SMART" id="SM00855">
    <property type="entry name" value="PGAM"/>
    <property type="match status" value="1"/>
</dbReference>
<dbReference type="Proteomes" id="UP000257323">
    <property type="component" value="Unassembled WGS sequence"/>
</dbReference>
<dbReference type="SUPFAM" id="SSF53254">
    <property type="entry name" value="Phosphoglycerate mutase-like"/>
    <property type="match status" value="1"/>
</dbReference>
<proteinExistence type="predicted"/>
<dbReference type="AlphaFoldDB" id="A0A3E2BR46"/>
<gene>
    <name evidence="2" type="ORF">OP8BY_1054</name>
</gene>
<dbReference type="InterPro" id="IPR050275">
    <property type="entry name" value="PGM_Phosphatase"/>
</dbReference>
<name>A0A3E2BR46_9BACT</name>
<dbReference type="EMBL" id="QUAH01000001">
    <property type="protein sequence ID" value="RFT17112.1"/>
    <property type="molecule type" value="Genomic_DNA"/>
</dbReference>
<dbReference type="InterPro" id="IPR001345">
    <property type="entry name" value="PG/BPGM_mutase_AS"/>
</dbReference>
<comment type="caution">
    <text evidence="2">The sequence shown here is derived from an EMBL/GenBank/DDBJ whole genome shotgun (WGS) entry which is preliminary data.</text>
</comment>
<dbReference type="PANTHER" id="PTHR48100">
    <property type="entry name" value="BROAD-SPECIFICITY PHOSPHATASE YOR283W-RELATED"/>
    <property type="match status" value="1"/>
</dbReference>
<dbReference type="Pfam" id="PF00300">
    <property type="entry name" value="His_Phos_1"/>
    <property type="match status" value="1"/>
</dbReference>
<dbReference type="PANTHER" id="PTHR48100:SF62">
    <property type="entry name" value="GLUCOSYL-3-PHOSPHOGLYCERATE PHOSPHATASE"/>
    <property type="match status" value="1"/>
</dbReference>